<organism evidence="2 3">
    <name type="scientific">Mycobacterium palustre</name>
    <dbReference type="NCBI Taxonomy" id="153971"/>
    <lineage>
        <taxon>Bacteria</taxon>
        <taxon>Bacillati</taxon>
        <taxon>Actinomycetota</taxon>
        <taxon>Actinomycetes</taxon>
        <taxon>Mycobacteriales</taxon>
        <taxon>Mycobacteriaceae</taxon>
        <taxon>Mycobacterium</taxon>
        <taxon>Mycobacterium simiae complex</taxon>
    </lineage>
</organism>
<feature type="compositionally biased region" description="Basic and acidic residues" evidence="1">
    <location>
        <begin position="110"/>
        <end position="141"/>
    </location>
</feature>
<sequence>MSVQDDKEAGRDREQRARDDDEDRGKDHDDDRPLTEKPEPDEEDKKQAAEMMTAYEDRPTLVLPGSGGMVSGTAVNDWLDDEGNPRHEVLDAGPEDKGGTAQAEGDDGKDEQAKKEQIEQDKALNEELKKASAAENKGEND</sequence>
<proteinExistence type="predicted"/>
<reference evidence="2 3" key="1">
    <citation type="submission" date="2016-01" db="EMBL/GenBank/DDBJ databases">
        <title>The new phylogeny of the genus Mycobacterium.</title>
        <authorList>
            <person name="Tarcisio F."/>
            <person name="Conor M."/>
            <person name="Antonella G."/>
            <person name="Elisabetta G."/>
            <person name="Giulia F.S."/>
            <person name="Sara T."/>
            <person name="Anna F."/>
            <person name="Clotilde B."/>
            <person name="Roberto B."/>
            <person name="Veronica D.S."/>
            <person name="Fabio R."/>
            <person name="Monica P."/>
            <person name="Olivier J."/>
            <person name="Enrico T."/>
            <person name="Nicola S."/>
        </authorList>
    </citation>
    <scope>NUCLEOTIDE SEQUENCE [LARGE SCALE GENOMIC DNA]</scope>
    <source>
        <strain evidence="2 3">DSM 44572</strain>
    </source>
</reference>
<keyword evidence="3" id="KW-1185">Reference proteome</keyword>
<dbReference type="Proteomes" id="UP000193529">
    <property type="component" value="Unassembled WGS sequence"/>
</dbReference>
<evidence type="ECO:0000313" key="2">
    <source>
        <dbReference type="EMBL" id="ORW25569.1"/>
    </source>
</evidence>
<gene>
    <name evidence="2" type="ORF">AWC19_06710</name>
</gene>
<dbReference type="OrthoDB" id="4485278at2"/>
<dbReference type="RefSeq" id="WP_085078163.1">
    <property type="nucleotide sequence ID" value="NZ_JACKRZ010000302.1"/>
</dbReference>
<accession>A0A1X1ZQ98</accession>
<dbReference type="STRING" id="153971.AWC19_06710"/>
<evidence type="ECO:0000313" key="3">
    <source>
        <dbReference type="Proteomes" id="UP000193529"/>
    </source>
</evidence>
<comment type="caution">
    <text evidence="2">The sequence shown here is derived from an EMBL/GenBank/DDBJ whole genome shotgun (WGS) entry which is preliminary data.</text>
</comment>
<evidence type="ECO:0000256" key="1">
    <source>
        <dbReference type="SAM" id="MobiDB-lite"/>
    </source>
</evidence>
<dbReference type="AlphaFoldDB" id="A0A1X1ZQ98"/>
<protein>
    <submittedName>
        <fullName evidence="2">Uncharacterized protein</fullName>
    </submittedName>
</protein>
<feature type="compositionally biased region" description="Basic and acidic residues" evidence="1">
    <location>
        <begin position="83"/>
        <end position="98"/>
    </location>
</feature>
<name>A0A1X1ZQ98_9MYCO</name>
<feature type="compositionally biased region" description="Basic and acidic residues" evidence="1">
    <location>
        <begin position="1"/>
        <end position="48"/>
    </location>
</feature>
<dbReference type="EMBL" id="LQPJ01000096">
    <property type="protein sequence ID" value="ORW25569.1"/>
    <property type="molecule type" value="Genomic_DNA"/>
</dbReference>
<feature type="region of interest" description="Disordered" evidence="1">
    <location>
        <begin position="1"/>
        <end position="141"/>
    </location>
</feature>